<evidence type="ECO:0000313" key="3">
    <source>
        <dbReference type="Proteomes" id="UP000256964"/>
    </source>
</evidence>
<feature type="region of interest" description="Disordered" evidence="1">
    <location>
        <begin position="20"/>
        <end position="47"/>
    </location>
</feature>
<dbReference type="Proteomes" id="UP000256964">
    <property type="component" value="Unassembled WGS sequence"/>
</dbReference>
<reference evidence="2 3" key="1">
    <citation type="journal article" date="2018" name="Biotechnol. Biofuels">
        <title>Integrative visual omics of the white-rot fungus Polyporus brumalis exposes the biotechnological potential of its oxidative enzymes for delignifying raw plant biomass.</title>
        <authorList>
            <person name="Miyauchi S."/>
            <person name="Rancon A."/>
            <person name="Drula E."/>
            <person name="Hage H."/>
            <person name="Chaduli D."/>
            <person name="Favel A."/>
            <person name="Grisel S."/>
            <person name="Henrissat B."/>
            <person name="Herpoel-Gimbert I."/>
            <person name="Ruiz-Duenas F.J."/>
            <person name="Chevret D."/>
            <person name="Hainaut M."/>
            <person name="Lin J."/>
            <person name="Wang M."/>
            <person name="Pangilinan J."/>
            <person name="Lipzen A."/>
            <person name="Lesage-Meessen L."/>
            <person name="Navarro D."/>
            <person name="Riley R."/>
            <person name="Grigoriev I.V."/>
            <person name="Zhou S."/>
            <person name="Raouche S."/>
            <person name="Rosso M.N."/>
        </authorList>
    </citation>
    <scope>NUCLEOTIDE SEQUENCE [LARGE SCALE GENOMIC DNA]</scope>
    <source>
        <strain evidence="2 3">BRFM 1820</strain>
    </source>
</reference>
<dbReference type="EMBL" id="KZ857463">
    <property type="protein sequence ID" value="RDX43555.1"/>
    <property type="molecule type" value="Genomic_DNA"/>
</dbReference>
<proteinExistence type="predicted"/>
<organism evidence="2 3">
    <name type="scientific">Lentinus brumalis</name>
    <dbReference type="NCBI Taxonomy" id="2498619"/>
    <lineage>
        <taxon>Eukaryota</taxon>
        <taxon>Fungi</taxon>
        <taxon>Dikarya</taxon>
        <taxon>Basidiomycota</taxon>
        <taxon>Agaricomycotina</taxon>
        <taxon>Agaricomycetes</taxon>
        <taxon>Polyporales</taxon>
        <taxon>Polyporaceae</taxon>
        <taxon>Lentinus</taxon>
    </lineage>
</organism>
<accession>A0A371CTE7</accession>
<evidence type="ECO:0000313" key="2">
    <source>
        <dbReference type="EMBL" id="RDX43555.1"/>
    </source>
</evidence>
<protein>
    <submittedName>
        <fullName evidence="2">Uncharacterized protein</fullName>
    </submittedName>
</protein>
<sequence>MSLKRCAACEAATRIAVPRALSRRHLSSRKGDQPSPKMGLGKIPPALKNSDFMTAEQALRGMHTADS</sequence>
<keyword evidence="3" id="KW-1185">Reference proteome</keyword>
<evidence type="ECO:0000256" key="1">
    <source>
        <dbReference type="SAM" id="MobiDB-lite"/>
    </source>
</evidence>
<gene>
    <name evidence="2" type="ORF">OH76DRAFT_1198414</name>
</gene>
<name>A0A371CTE7_9APHY</name>
<dbReference type="AlphaFoldDB" id="A0A371CTE7"/>